<evidence type="ECO:0000313" key="5">
    <source>
        <dbReference type="Proteomes" id="UP001185092"/>
    </source>
</evidence>
<organism evidence="4 5">
    <name type="scientific">Aureibacter tunicatorum</name>
    <dbReference type="NCBI Taxonomy" id="866807"/>
    <lineage>
        <taxon>Bacteria</taxon>
        <taxon>Pseudomonadati</taxon>
        <taxon>Bacteroidota</taxon>
        <taxon>Cytophagia</taxon>
        <taxon>Cytophagales</taxon>
        <taxon>Persicobacteraceae</taxon>
        <taxon>Aureibacter</taxon>
    </lineage>
</organism>
<sequence length="632" mass="71314">MKSLSLFFLGIILFFGLGVQAQKVPEKKVVTKVNDVTVFLEGAQIERKKTVYIPKGETILKFTGLSPYVDAKSVQVKAQGRVMVLSVHFQKEVLGIKSMSKELDDLEKQLEEVDKKLLLERTHLDIISEELKFLIENRHVGGKSEQVSVSNLQLASEFYGKKLTSLKMKEIERKSVIDKLKKDEKAINDKIDELIDQKVYPEGEVIVKVDAELSGDFPIALSYLVKNASWYPTYDIRAKNIEEPVEVVYKANVKQDTKVDWENVKLKFSSATPNQSSIAPELSTYFLGYRSRPPVYKKRTGNQITGQVTEASGEGAIGVNVVVEGSTIKTETDFSGNYSLTVPDNADYLVFSGIGYKSQTVRCDRNVIDVDIEADVRELDEVVVTAFGIDRNRPSRKLRGKVAGVKLESKPEVKIRGAASLSIPLEQKENQTTVDFTIDKPYSVKSDNKSFAVDMAHYELPAEYQYYAVPKIDKSAFLIANVIDWEKYNFLEGEANVFFEGTYIGKTIMDTRYASDTLEISLGSDKQVSVNREKMVDFTTKKFIGTKKEESRAWKTTVKNNKAQAINMMILDQVPVSVLEEIEVKVLKDSGAKRNVENGEIKWVFDLKPKASKELELKYAVKYPKQKKLIIE</sequence>
<dbReference type="InterPro" id="IPR025554">
    <property type="entry name" value="DUF4140"/>
</dbReference>
<proteinExistence type="predicted"/>
<name>A0AAE3XLQ0_9BACT</name>
<dbReference type="SUPFAM" id="SSF49464">
    <property type="entry name" value="Carboxypeptidase regulatory domain-like"/>
    <property type="match status" value="1"/>
</dbReference>
<dbReference type="Pfam" id="PF13598">
    <property type="entry name" value="DUF4139"/>
    <property type="match status" value="1"/>
</dbReference>
<dbReference type="Pfam" id="PF13715">
    <property type="entry name" value="CarbopepD_reg_2"/>
    <property type="match status" value="1"/>
</dbReference>
<dbReference type="Pfam" id="PF13600">
    <property type="entry name" value="DUF4140"/>
    <property type="match status" value="1"/>
</dbReference>
<evidence type="ECO:0000259" key="2">
    <source>
        <dbReference type="Pfam" id="PF13598"/>
    </source>
</evidence>
<evidence type="ECO:0000259" key="3">
    <source>
        <dbReference type="Pfam" id="PF13600"/>
    </source>
</evidence>
<feature type="domain" description="DUF4139" evidence="2">
    <location>
        <begin position="220"/>
        <end position="625"/>
    </location>
</feature>
<feature type="domain" description="DUF4140" evidence="3">
    <location>
        <begin position="36"/>
        <end position="134"/>
    </location>
</feature>
<evidence type="ECO:0000256" key="1">
    <source>
        <dbReference type="SAM" id="Coils"/>
    </source>
</evidence>
<accession>A0AAE3XLQ0</accession>
<dbReference type="Proteomes" id="UP001185092">
    <property type="component" value="Unassembled WGS sequence"/>
</dbReference>
<dbReference type="PANTHER" id="PTHR31005">
    <property type="entry name" value="DUF4139 DOMAIN-CONTAINING PROTEIN"/>
    <property type="match status" value="1"/>
</dbReference>
<protein>
    <recommendedName>
        <fullName evidence="6">Mucoidy inhibitor MuiA family protein</fullName>
    </recommendedName>
</protein>
<feature type="coiled-coil region" evidence="1">
    <location>
        <begin position="96"/>
        <end position="123"/>
    </location>
</feature>
<dbReference type="RefSeq" id="WP_309938382.1">
    <property type="nucleotide sequence ID" value="NZ_AP025305.1"/>
</dbReference>
<dbReference type="EMBL" id="JAVDQD010000002">
    <property type="protein sequence ID" value="MDR6238878.1"/>
    <property type="molecule type" value="Genomic_DNA"/>
</dbReference>
<dbReference type="NCBIfam" id="TIGR02231">
    <property type="entry name" value="mucoidy inhibitor MuiA family protein"/>
    <property type="match status" value="2"/>
</dbReference>
<dbReference type="AlphaFoldDB" id="A0AAE3XLQ0"/>
<keyword evidence="1" id="KW-0175">Coiled coil</keyword>
<dbReference type="InterPro" id="IPR011935">
    <property type="entry name" value="CHP02231"/>
</dbReference>
<dbReference type="Gene3D" id="2.60.40.1120">
    <property type="entry name" value="Carboxypeptidase-like, regulatory domain"/>
    <property type="match status" value="1"/>
</dbReference>
<dbReference type="InterPro" id="IPR037291">
    <property type="entry name" value="DUF4139"/>
</dbReference>
<dbReference type="InterPro" id="IPR008969">
    <property type="entry name" value="CarboxyPept-like_regulatory"/>
</dbReference>
<evidence type="ECO:0000313" key="4">
    <source>
        <dbReference type="EMBL" id="MDR6238878.1"/>
    </source>
</evidence>
<dbReference type="PANTHER" id="PTHR31005:SF8">
    <property type="entry name" value="DUF4139 DOMAIN-CONTAINING PROTEIN"/>
    <property type="match status" value="1"/>
</dbReference>
<gene>
    <name evidence="4" type="ORF">HNQ88_001915</name>
</gene>
<evidence type="ECO:0008006" key="6">
    <source>
        <dbReference type="Google" id="ProtNLM"/>
    </source>
</evidence>
<reference evidence="4" key="1">
    <citation type="submission" date="2023-07" db="EMBL/GenBank/DDBJ databases">
        <title>Genomic Encyclopedia of Type Strains, Phase IV (KMG-IV): sequencing the most valuable type-strain genomes for metagenomic binning, comparative biology and taxonomic classification.</title>
        <authorList>
            <person name="Goeker M."/>
        </authorList>
    </citation>
    <scope>NUCLEOTIDE SEQUENCE</scope>
    <source>
        <strain evidence="4">DSM 26174</strain>
    </source>
</reference>
<keyword evidence="5" id="KW-1185">Reference proteome</keyword>
<comment type="caution">
    <text evidence="4">The sequence shown here is derived from an EMBL/GenBank/DDBJ whole genome shotgun (WGS) entry which is preliminary data.</text>
</comment>